<dbReference type="NCBIfam" id="TIGR01669">
    <property type="entry name" value="phage_XkdX"/>
    <property type="match status" value="1"/>
</dbReference>
<dbReference type="Pfam" id="PF09693">
    <property type="entry name" value="Phage_XkdX"/>
    <property type="match status" value="1"/>
</dbReference>
<dbReference type="Proteomes" id="UP000571857">
    <property type="component" value="Unassembled WGS sequence"/>
</dbReference>
<gene>
    <name evidence="1" type="ORF">HWH42_17630</name>
</gene>
<dbReference type="RefSeq" id="WP_178243945.1">
    <property type="nucleotide sequence ID" value="NZ_JABXJK010000092.1"/>
</dbReference>
<accession>A0ABD4HSS5</accession>
<dbReference type="AlphaFoldDB" id="A0ABD4HSS5"/>
<evidence type="ECO:0000313" key="2">
    <source>
        <dbReference type="Proteomes" id="UP000571857"/>
    </source>
</evidence>
<organism evidence="1 2">
    <name type="scientific">Enterococcus gallinarum</name>
    <dbReference type="NCBI Taxonomy" id="1353"/>
    <lineage>
        <taxon>Bacteria</taxon>
        <taxon>Bacillati</taxon>
        <taxon>Bacillota</taxon>
        <taxon>Bacilli</taxon>
        <taxon>Lactobacillales</taxon>
        <taxon>Enterococcaceae</taxon>
        <taxon>Enterococcus</taxon>
    </lineage>
</organism>
<name>A0ABD4HSS5_ENTGA</name>
<protein>
    <submittedName>
        <fullName evidence="1">XkdX family protein</fullName>
    </submittedName>
</protein>
<comment type="caution">
    <text evidence="1">The sequence shown here is derived from an EMBL/GenBank/DDBJ whole genome shotgun (WGS) entry which is preliminary data.</text>
</comment>
<dbReference type="EMBL" id="JABXJK010000092">
    <property type="protein sequence ID" value="MBA0974390.1"/>
    <property type="molecule type" value="Genomic_DNA"/>
</dbReference>
<evidence type="ECO:0000313" key="1">
    <source>
        <dbReference type="EMBL" id="MBA0974390.1"/>
    </source>
</evidence>
<dbReference type="InterPro" id="IPR010022">
    <property type="entry name" value="XkdX"/>
</dbReference>
<sequence>MYPSKEDIQFFYDLGVYTKADVMSYVAQGSITKEEAKEILTE</sequence>
<proteinExistence type="predicted"/>
<reference evidence="1 2" key="1">
    <citation type="submission" date="2020-06" db="EMBL/GenBank/DDBJ databases">
        <title>Crossreactivity between MHC class I-restricted antigens from cancer cells and an enterococcal bacteriophage.</title>
        <authorList>
            <person name="Fluckiger A."/>
            <person name="Daillere R."/>
            <person name="Sassi M."/>
            <person name="Cattoir V."/>
            <person name="Kroemer G."/>
            <person name="Zitvogel L."/>
        </authorList>
    </citation>
    <scope>NUCLEOTIDE SEQUENCE [LARGE SCALE GENOMIC DNA]</scope>
    <source>
        <strain evidence="1 2">EG4</strain>
    </source>
</reference>